<gene>
    <name evidence="1" type="ORF">E6Q69_02715</name>
</gene>
<dbReference type="EMBL" id="SSFO01000050">
    <property type="protein sequence ID" value="TXI34972.1"/>
    <property type="molecule type" value="Genomic_DNA"/>
</dbReference>
<sequence>MLHRPIYDEVMSRAARWANGCHPSVAERYANELARYARLTSACDALECFMGCRPLADEDVFSTLAQRRSQIADLLAQANLEAFEQEAEPGIYLAIPYFLRCSDKQPVWLLNRTAQRVTYIRRSLYAYASTDDGVDEYQDSGSAFADGIAAGAVIEPSEKLQIDTYSMSWDGDFVSNRRVVLLVDDERGEWFASISKLAGFLWDENLHGLHLLKKVKRL</sequence>
<proteinExistence type="predicted"/>
<evidence type="ECO:0000313" key="1">
    <source>
        <dbReference type="EMBL" id="TXI34972.1"/>
    </source>
</evidence>
<dbReference type="Proteomes" id="UP000321110">
    <property type="component" value="Unassembled WGS sequence"/>
</dbReference>
<reference evidence="1 2" key="1">
    <citation type="submission" date="2018-09" db="EMBL/GenBank/DDBJ databases">
        <title>Metagenome Assembled Genomes from an Advanced Water Purification Facility.</title>
        <authorList>
            <person name="Stamps B.W."/>
            <person name="Spear J.R."/>
        </authorList>
    </citation>
    <scope>NUCLEOTIDE SEQUENCE [LARGE SCALE GENOMIC DNA]</scope>
    <source>
        <strain evidence="1">Bin_52_1</strain>
    </source>
</reference>
<comment type="caution">
    <text evidence="1">The sequence shown here is derived from an EMBL/GenBank/DDBJ whole genome shotgun (WGS) entry which is preliminary data.</text>
</comment>
<protein>
    <submittedName>
        <fullName evidence="1">Uncharacterized protein</fullName>
    </submittedName>
</protein>
<dbReference type="AlphaFoldDB" id="A0A5C7WE41"/>
<name>A0A5C7WE41_AQUAC</name>
<organism evidence="1 2">
    <name type="scientific">Aquipseudomonas alcaligenes</name>
    <name type="common">Pseudomonas alcaligenes</name>
    <dbReference type="NCBI Taxonomy" id="43263"/>
    <lineage>
        <taxon>Bacteria</taxon>
        <taxon>Pseudomonadati</taxon>
        <taxon>Pseudomonadota</taxon>
        <taxon>Gammaproteobacteria</taxon>
        <taxon>Pseudomonadales</taxon>
        <taxon>Pseudomonadaceae</taxon>
        <taxon>Aquipseudomonas</taxon>
    </lineage>
</organism>
<evidence type="ECO:0000313" key="2">
    <source>
        <dbReference type="Proteomes" id="UP000321110"/>
    </source>
</evidence>
<accession>A0A5C7WE41</accession>